<dbReference type="InterPro" id="IPR027417">
    <property type="entry name" value="P-loop_NTPase"/>
</dbReference>
<dbReference type="InterPro" id="IPR003450">
    <property type="entry name" value="Replication_origin-bd"/>
</dbReference>
<dbReference type="EMBL" id="DF238168">
    <property type="protein sequence ID" value="GAQ92950.1"/>
    <property type="molecule type" value="Genomic_DNA"/>
</dbReference>
<evidence type="ECO:0000259" key="2">
    <source>
        <dbReference type="Pfam" id="PF02399"/>
    </source>
</evidence>
<dbReference type="GO" id="GO:0005524">
    <property type="term" value="F:ATP binding"/>
    <property type="evidence" value="ECO:0007669"/>
    <property type="project" value="InterPro"/>
</dbReference>
<dbReference type="GO" id="GO:0006260">
    <property type="term" value="P:DNA replication"/>
    <property type="evidence" value="ECO:0007669"/>
    <property type="project" value="InterPro"/>
</dbReference>
<dbReference type="Pfam" id="PF02399">
    <property type="entry name" value="Herpes_ori_bp"/>
    <property type="match status" value="1"/>
</dbReference>
<feature type="compositionally biased region" description="Polar residues" evidence="1">
    <location>
        <begin position="111"/>
        <end position="121"/>
    </location>
</feature>
<accession>A0A1Y1IQ06</accession>
<proteinExistence type="predicted"/>
<evidence type="ECO:0000313" key="3">
    <source>
        <dbReference type="EMBL" id="GAQ92950.1"/>
    </source>
</evidence>
<feature type="domain" description="Replication origin-binding protein" evidence="2">
    <location>
        <begin position="563"/>
        <end position="718"/>
    </location>
</feature>
<name>A0A1Y1IQ06_KLENI</name>
<dbReference type="AlphaFoldDB" id="A0A1Y1IQ06"/>
<sequence>MAAYSPLFDLTYLIQAEKEERLFFDAKQAHNSCLVMFEHKVPSSRRILQNVGGKRLASEASAGNCSQRPTWRRGLVKKRRCVILSQESKEEQPVDIGPPVDRVRATDRSQESGFAQGQAQTPGRVVVHTEQDGAVQTVQENKLGTAFFSKLSRAKLHYQDPKNGPQGFSKRYAALCDHTVELHLLDHKGYRSYGSYQNWPTARDYTSQQPFLEEVLVEGKPCKPFLDMERDRGLPQGENLESVISQFEDAITKIFAEDYAVEIQERDFNWVHCDYGPGGKFSVHLVISTHGPRQLVFRSNLAPNVDPQGAGHLARRLAKVLPPTLADLIDQSVYTRNRGIRMPGCAKPSRPNCPLRPLDPTKPYADSVITWFDEEIDFIKVPVLVPDAVRQQRRPTKPAEMAVLSATNLDAYTVQRCLELLQARLHPTAYKRGASRALNFSWTDREGEPCYTGHTHSGVRDLLCVVNEAQNAVFAKCSSERKDSTTGVCCKEQPAHYLGRLYEDVETWKAGAIEIDMRYLERDPLAAGPMDLQLIRMSSKGMTDKILFNNVVNRWQAGEFQALLVRSPMGTGKSELVKRIKAEEPVPQKILLVTYRQTQASDAHGKNPEFAHYADLKALPSQLNEQGDFVAPLADRVRFPKVIVQVDSLYHLLDESKVVDSFDLVILDESESNLAHLSADTLSNRHRIANFLIELLCQAKRIIALDGHLAQRTFDFLTMSGIPCGPVVINNHLPERTICD</sequence>
<gene>
    <name evidence="3" type="ORF">KFL_012190010</name>
</gene>
<evidence type="ECO:0000256" key="1">
    <source>
        <dbReference type="SAM" id="MobiDB-lite"/>
    </source>
</evidence>
<dbReference type="SUPFAM" id="SSF52540">
    <property type="entry name" value="P-loop containing nucleoside triphosphate hydrolases"/>
    <property type="match status" value="1"/>
</dbReference>
<reference evidence="3 4" key="1">
    <citation type="journal article" date="2014" name="Nat. Commun.">
        <title>Klebsormidium flaccidum genome reveals primary factors for plant terrestrial adaptation.</title>
        <authorList>
            <person name="Hori K."/>
            <person name="Maruyama F."/>
            <person name="Fujisawa T."/>
            <person name="Togashi T."/>
            <person name="Yamamoto N."/>
            <person name="Seo M."/>
            <person name="Sato S."/>
            <person name="Yamada T."/>
            <person name="Mori H."/>
            <person name="Tajima N."/>
            <person name="Moriyama T."/>
            <person name="Ikeuchi M."/>
            <person name="Watanabe M."/>
            <person name="Wada H."/>
            <person name="Kobayashi K."/>
            <person name="Saito M."/>
            <person name="Masuda T."/>
            <person name="Sasaki-Sekimoto Y."/>
            <person name="Mashiguchi K."/>
            <person name="Awai K."/>
            <person name="Shimojima M."/>
            <person name="Masuda S."/>
            <person name="Iwai M."/>
            <person name="Nobusawa T."/>
            <person name="Narise T."/>
            <person name="Kondo S."/>
            <person name="Saito H."/>
            <person name="Sato R."/>
            <person name="Murakawa M."/>
            <person name="Ihara Y."/>
            <person name="Oshima-Yamada Y."/>
            <person name="Ohtaka K."/>
            <person name="Satoh M."/>
            <person name="Sonobe K."/>
            <person name="Ishii M."/>
            <person name="Ohtani R."/>
            <person name="Kanamori-Sato M."/>
            <person name="Honoki R."/>
            <person name="Miyazaki D."/>
            <person name="Mochizuki H."/>
            <person name="Umetsu J."/>
            <person name="Higashi K."/>
            <person name="Shibata D."/>
            <person name="Kamiya Y."/>
            <person name="Sato N."/>
            <person name="Nakamura Y."/>
            <person name="Tabata S."/>
            <person name="Ida S."/>
            <person name="Kurokawa K."/>
            <person name="Ohta H."/>
        </authorList>
    </citation>
    <scope>NUCLEOTIDE SEQUENCE [LARGE SCALE GENOMIC DNA]</scope>
    <source>
        <strain evidence="3 4">NIES-2285</strain>
    </source>
</reference>
<keyword evidence="4" id="KW-1185">Reference proteome</keyword>
<feature type="region of interest" description="Disordered" evidence="1">
    <location>
        <begin position="105"/>
        <end position="124"/>
    </location>
</feature>
<dbReference type="Proteomes" id="UP000054558">
    <property type="component" value="Unassembled WGS sequence"/>
</dbReference>
<dbReference type="GO" id="GO:0003688">
    <property type="term" value="F:DNA replication origin binding"/>
    <property type="evidence" value="ECO:0007669"/>
    <property type="project" value="InterPro"/>
</dbReference>
<evidence type="ECO:0000313" key="4">
    <source>
        <dbReference type="Proteomes" id="UP000054558"/>
    </source>
</evidence>
<organism evidence="3 4">
    <name type="scientific">Klebsormidium nitens</name>
    <name type="common">Green alga</name>
    <name type="synonym">Ulothrix nitens</name>
    <dbReference type="NCBI Taxonomy" id="105231"/>
    <lineage>
        <taxon>Eukaryota</taxon>
        <taxon>Viridiplantae</taxon>
        <taxon>Streptophyta</taxon>
        <taxon>Klebsormidiophyceae</taxon>
        <taxon>Klebsormidiales</taxon>
        <taxon>Klebsormidiaceae</taxon>
        <taxon>Klebsormidium</taxon>
    </lineage>
</organism>
<protein>
    <recommendedName>
        <fullName evidence="2">Replication origin-binding protein domain-containing protein</fullName>
    </recommendedName>
</protein>